<feature type="domain" description="SLH" evidence="3">
    <location>
        <begin position="691"/>
        <end position="753"/>
    </location>
</feature>
<evidence type="ECO:0000313" key="4">
    <source>
        <dbReference type="EMBL" id="KXG43975.1"/>
    </source>
</evidence>
<evidence type="ECO:0000256" key="2">
    <source>
        <dbReference type="SAM" id="SignalP"/>
    </source>
</evidence>
<dbReference type="Proteomes" id="UP000070352">
    <property type="component" value="Unassembled WGS sequence"/>
</dbReference>
<keyword evidence="5" id="KW-1185">Reference proteome</keyword>
<comment type="caution">
    <text evidence="4">The sequence shown here is derived from an EMBL/GenBank/DDBJ whole genome shotgun (WGS) entry which is preliminary data.</text>
</comment>
<dbReference type="InterPro" id="IPR001119">
    <property type="entry name" value="SLH_dom"/>
</dbReference>
<evidence type="ECO:0000313" key="5">
    <source>
        <dbReference type="Proteomes" id="UP000070352"/>
    </source>
</evidence>
<dbReference type="Pfam" id="PF16244">
    <property type="entry name" value="DUF4901"/>
    <property type="match status" value="2"/>
</dbReference>
<dbReference type="InterPro" id="IPR032599">
    <property type="entry name" value="YcdB/YcdC_rep_domain"/>
</dbReference>
<accession>A0A135L4N9</accession>
<evidence type="ECO:0000256" key="1">
    <source>
        <dbReference type="ARBA" id="ARBA00022729"/>
    </source>
</evidence>
<organism evidence="4 5">
    <name type="scientific">Tepidibacillus decaturensis</name>
    <dbReference type="NCBI Taxonomy" id="1413211"/>
    <lineage>
        <taxon>Bacteria</taxon>
        <taxon>Bacillati</taxon>
        <taxon>Bacillota</taxon>
        <taxon>Bacilli</taxon>
        <taxon>Bacillales</taxon>
        <taxon>Bacillaceae</taxon>
        <taxon>Tepidibacillus</taxon>
    </lineage>
</organism>
<keyword evidence="1 2" id="KW-0732">Signal</keyword>
<dbReference type="AlphaFoldDB" id="A0A135L4N9"/>
<feature type="chain" id="PRO_5007466285" description="SLH domain-containing protein" evidence="2">
    <location>
        <begin position="29"/>
        <end position="757"/>
    </location>
</feature>
<reference evidence="4 5" key="1">
    <citation type="submission" date="2016-02" db="EMBL/GenBank/DDBJ databases">
        <title>Draft Genome for Tepidibacillus decaturensis nov. sp. Strain Z9, an Anaerobic, Moderately Thermophilic and Heterotrophic Bacterium from Deep Subsurface of the Illinois Basin, USA.</title>
        <authorList>
            <person name="Dong Y."/>
            <person name="Chang J.Y."/>
            <person name="Sanford R."/>
            <person name="Fouke B.W."/>
        </authorList>
    </citation>
    <scope>NUCLEOTIDE SEQUENCE [LARGE SCALE GENOMIC DNA]</scope>
    <source>
        <strain evidence="4 5">Z9</strain>
    </source>
</reference>
<dbReference type="PROSITE" id="PS51272">
    <property type="entry name" value="SLH"/>
    <property type="match status" value="2"/>
</dbReference>
<feature type="domain" description="SLH" evidence="3">
    <location>
        <begin position="627"/>
        <end position="690"/>
    </location>
</feature>
<dbReference type="STRING" id="1413211.U473_08110"/>
<dbReference type="OrthoDB" id="2473368at2"/>
<evidence type="ECO:0000259" key="3">
    <source>
        <dbReference type="PROSITE" id="PS51272"/>
    </source>
</evidence>
<dbReference type="EMBL" id="LSKU01000001">
    <property type="protein sequence ID" value="KXG43975.1"/>
    <property type="molecule type" value="Genomic_DNA"/>
</dbReference>
<sequence>MKKGTKAILSVSLASALVFTSFPALTFAAEEVIPSTMTQAEKIAVTSAKIQKDEAIELAKKYVTIPDDYKLNSVNFSSNWGYPNRAAWSLYWRLEENNQTKAHISVTIDANEGILLSLDSYQYKESPSMYPAKVSLEEAKKIADEYVKKIYPDLLNQVEVDPNFLANYQPPLNGPVYYSFPYRRMVNGIPFSDQSIYVQVNGDGEVTNFNYNFTGDIEFEDADQYLTAEEAKAKFAEQFNINLSFILPYRQYKGNGIVYLAYTSLEPQYINAKTGETFYLPGQPKAVDASTFKPIVDQPLASAPKEGKELTEEQITKIAEDLIKKFSVDDLKLQSLYYNSNYYPSGHAAWNISFANEDKRSYSSMAIDAITGELLSFYMDDYTATKDTDKNKLTYEQAKQVAIDAVKTFSPSKAHEVYLQDVENTELMSQEGRAYFNFRRLVHGIPTDRENINVNVNLKTGKVTNYDSYWGVVNYPKELPKTIDMEKAKEIMLSKVDLELVYFAPYPSYTIYGKPTSQEQTRKAYLVYRPKDTNMYKYNYAPTFLDATTGEWRSREDGSIIQDKVQPVDIKGHWAEKELQVMVNYKALDVKDGKVLPDANITRGELIKMFIMAQSGGNYYPYIDTRGQQSFKDVGKESAYYAFVEDAVRRNLITIDKNKEFKPDEAITREELAQFVVKALGYDKLAQTKGLFAIKFKDQDQLKYPGHVAIVSALQIMNGDGTNFKPNEKVTRAVAAKAFYRFLEVRNNYRENPQYYY</sequence>
<dbReference type="RefSeq" id="WP_068725136.1">
    <property type="nucleotide sequence ID" value="NZ_LSKU01000001.1"/>
</dbReference>
<gene>
    <name evidence="4" type="ORF">U473_08110</name>
</gene>
<name>A0A135L4N9_9BACI</name>
<proteinExistence type="predicted"/>
<feature type="signal peptide" evidence="2">
    <location>
        <begin position="1"/>
        <end position="28"/>
    </location>
</feature>
<dbReference type="Pfam" id="PF00395">
    <property type="entry name" value="SLH"/>
    <property type="match status" value="3"/>
</dbReference>
<protein>
    <recommendedName>
        <fullName evidence="3">SLH domain-containing protein</fullName>
    </recommendedName>
</protein>